<name>A0A829D6Y2_LEPIR</name>
<gene>
    <name evidence="1" type="ORF">LEP1GSC029_3025</name>
</gene>
<organism evidence="1 2">
    <name type="scientific">Leptospira interrogans str. 2002000626</name>
    <dbReference type="NCBI Taxonomy" id="996803"/>
    <lineage>
        <taxon>Bacteria</taxon>
        <taxon>Pseudomonadati</taxon>
        <taxon>Spirochaetota</taxon>
        <taxon>Spirochaetia</taxon>
        <taxon>Leptospirales</taxon>
        <taxon>Leptospiraceae</taxon>
        <taxon>Leptospira</taxon>
    </lineage>
</organism>
<proteinExistence type="predicted"/>
<dbReference type="EMBL" id="AFJL02000051">
    <property type="protein sequence ID" value="EMY06187.1"/>
    <property type="molecule type" value="Genomic_DNA"/>
</dbReference>
<reference evidence="1 2" key="1">
    <citation type="submission" date="2013-02" db="EMBL/GenBank/DDBJ databases">
        <authorList>
            <person name="Harkins D.M."/>
            <person name="Durkin A.S."/>
            <person name="Brinkac L.M."/>
            <person name="Haft D.H."/>
            <person name="Selengut J.D."/>
            <person name="Sanka R."/>
            <person name="DePew J."/>
            <person name="Purushe J."/>
            <person name="Whelen A.C."/>
            <person name="Vinetz J.M."/>
            <person name="Sutton G.G."/>
            <person name="Nierman W.C."/>
            <person name="Fouts D.E."/>
        </authorList>
    </citation>
    <scope>NUCLEOTIDE SEQUENCE [LARGE SCALE GENOMIC DNA]</scope>
    <source>
        <strain evidence="1 2">2002000626</strain>
    </source>
</reference>
<dbReference type="AlphaFoldDB" id="A0A829D6Y2"/>
<sequence>MNRYESFRQIRTNSMISILEKVKTKAIHTRKSIFKNQNFL</sequence>
<protein>
    <submittedName>
        <fullName evidence="1">Uncharacterized protein</fullName>
    </submittedName>
</protein>
<evidence type="ECO:0000313" key="2">
    <source>
        <dbReference type="Proteomes" id="UP000012329"/>
    </source>
</evidence>
<dbReference type="Proteomes" id="UP000012329">
    <property type="component" value="Unassembled WGS sequence"/>
</dbReference>
<evidence type="ECO:0000313" key="1">
    <source>
        <dbReference type="EMBL" id="EMY06187.1"/>
    </source>
</evidence>
<comment type="caution">
    <text evidence="1">The sequence shown here is derived from an EMBL/GenBank/DDBJ whole genome shotgun (WGS) entry which is preliminary data.</text>
</comment>
<accession>A0A829D6Y2</accession>